<proteinExistence type="inferred from homology"/>
<reference evidence="2" key="1">
    <citation type="submission" date="2021-01" db="UniProtKB">
        <authorList>
            <consortium name="EnsemblPlants"/>
        </authorList>
    </citation>
    <scope>IDENTIFICATION</scope>
</reference>
<dbReference type="Proteomes" id="UP000594263">
    <property type="component" value="Unplaced"/>
</dbReference>
<keyword evidence="3" id="KW-1185">Reference proteome</keyword>
<dbReference type="AlphaFoldDB" id="A0A7N0VGW4"/>
<dbReference type="EnsemblPlants" id="Kaladp0809s0027.1.v1.1">
    <property type="protein sequence ID" value="Kaladp0809s0027.1.v1.1.CDS.1"/>
    <property type="gene ID" value="Kaladp0809s0027.v1.1"/>
</dbReference>
<dbReference type="GO" id="GO:0009909">
    <property type="term" value="P:regulation of flower development"/>
    <property type="evidence" value="ECO:0007669"/>
    <property type="project" value="InterPro"/>
</dbReference>
<dbReference type="PANTHER" id="PTHR33433">
    <property type="entry name" value="FLOWERING-PROMOTING FACTOR 1-LIKE PROTEIN 1"/>
    <property type="match status" value="1"/>
</dbReference>
<evidence type="ECO:0000313" key="2">
    <source>
        <dbReference type="EnsemblPlants" id="Kaladp0809s0027.1.v1.1.CDS.1"/>
    </source>
</evidence>
<evidence type="ECO:0000313" key="3">
    <source>
        <dbReference type="Proteomes" id="UP000594263"/>
    </source>
</evidence>
<organism evidence="2 3">
    <name type="scientific">Kalanchoe fedtschenkoi</name>
    <name type="common">Lavender scallops</name>
    <name type="synonym">South American air plant</name>
    <dbReference type="NCBI Taxonomy" id="63787"/>
    <lineage>
        <taxon>Eukaryota</taxon>
        <taxon>Viridiplantae</taxon>
        <taxon>Streptophyta</taxon>
        <taxon>Embryophyta</taxon>
        <taxon>Tracheophyta</taxon>
        <taxon>Spermatophyta</taxon>
        <taxon>Magnoliopsida</taxon>
        <taxon>eudicotyledons</taxon>
        <taxon>Gunneridae</taxon>
        <taxon>Pentapetalae</taxon>
        <taxon>Saxifragales</taxon>
        <taxon>Crassulaceae</taxon>
        <taxon>Kalanchoe</taxon>
    </lineage>
</organism>
<comment type="similarity">
    <text evidence="1">Belongs to the FPF1 family.</text>
</comment>
<name>A0A7N0VGW4_KALFE</name>
<dbReference type="InterPro" id="IPR039274">
    <property type="entry name" value="FPF1"/>
</dbReference>
<dbReference type="Gramene" id="Kaladp0809s0027.1.v1.1">
    <property type="protein sequence ID" value="Kaladp0809s0027.1.v1.1.CDS.1"/>
    <property type="gene ID" value="Kaladp0809s0027.v1.1"/>
</dbReference>
<protein>
    <submittedName>
        <fullName evidence="2">Uncharacterized protein</fullName>
    </submittedName>
</protein>
<sequence length="116" mass="13208">MSGVWMFEQNGVIRLVDHPSSGGRQAVMGSGKRKALVHLPTGEVISGYTMLEPVLKGLGWERYYGGENSFEFMQFHRKGSIDLISLPKEFTKFNSIHMYDLVIKNPNTFQVRDVRD</sequence>
<accession>A0A7N0VGW4</accession>
<evidence type="ECO:0000256" key="1">
    <source>
        <dbReference type="ARBA" id="ARBA00008013"/>
    </source>
</evidence>
<dbReference type="OMA" id="MLMELGW"/>